<feature type="compositionally biased region" description="Basic residues" evidence="1">
    <location>
        <begin position="75"/>
        <end position="86"/>
    </location>
</feature>
<feature type="region of interest" description="Disordered" evidence="1">
    <location>
        <begin position="37"/>
        <end position="97"/>
    </location>
</feature>
<accession>A0ABY4P4P3</accession>
<evidence type="ECO:0000256" key="1">
    <source>
        <dbReference type="SAM" id="MobiDB-lite"/>
    </source>
</evidence>
<evidence type="ECO:0000313" key="2">
    <source>
        <dbReference type="EMBL" id="UQS27163.1"/>
    </source>
</evidence>
<evidence type="ECO:0000313" key="3">
    <source>
        <dbReference type="Proteomes" id="UP000830158"/>
    </source>
</evidence>
<sequence>MSLREVAAEAGVSMGRVRHCFASKDDMLGFALELANERAGPGAPGGAGRSRAGADPARGADRNARPHRGEVAVHPARRRLPQPRPHRREDRRGHGRR</sequence>
<dbReference type="Gene3D" id="1.10.357.10">
    <property type="entry name" value="Tetracycline Repressor, domain 2"/>
    <property type="match status" value="1"/>
</dbReference>
<dbReference type="RefSeq" id="WP_205413368.1">
    <property type="nucleotide sequence ID" value="NZ_CP091196.1"/>
</dbReference>
<evidence type="ECO:0008006" key="4">
    <source>
        <dbReference type="Google" id="ProtNLM"/>
    </source>
</evidence>
<reference evidence="2" key="1">
    <citation type="submission" date="2022-01" db="EMBL/GenBank/DDBJ databases">
        <title>PSI-footprinting approach for the identification of protein synthesis inhibitor producers.</title>
        <authorList>
            <person name="Handel F."/>
            <person name="Kulik A."/>
            <person name="Wex K.W."/>
            <person name="Berscheid A."/>
            <person name="Saur J.S."/>
            <person name="Winkler A."/>
            <person name="Wibberg D."/>
            <person name="Kalinowski J."/>
            <person name="Broetz-Oesterhelt H."/>
            <person name="Mast Y."/>
        </authorList>
    </citation>
    <scope>NUCLEOTIDE SEQUENCE</scope>
    <source>
        <strain evidence="2">KNN 49.3e</strain>
    </source>
</reference>
<feature type="compositionally biased region" description="Basic and acidic residues" evidence="1">
    <location>
        <begin position="58"/>
        <end position="71"/>
    </location>
</feature>
<gene>
    <name evidence="2" type="ORF">L1857_32350</name>
</gene>
<feature type="compositionally biased region" description="Basic and acidic residues" evidence="1">
    <location>
        <begin position="87"/>
        <end position="97"/>
    </location>
</feature>
<dbReference type="InterPro" id="IPR009057">
    <property type="entry name" value="Homeodomain-like_sf"/>
</dbReference>
<dbReference type="SUPFAM" id="SSF46689">
    <property type="entry name" value="Homeodomain-like"/>
    <property type="match status" value="1"/>
</dbReference>
<organism evidence="2 3">
    <name type="scientific">Amycolatopsis thermalba</name>
    <dbReference type="NCBI Taxonomy" id="944492"/>
    <lineage>
        <taxon>Bacteria</taxon>
        <taxon>Bacillati</taxon>
        <taxon>Actinomycetota</taxon>
        <taxon>Actinomycetes</taxon>
        <taxon>Pseudonocardiales</taxon>
        <taxon>Pseudonocardiaceae</taxon>
        <taxon>Amycolatopsis</taxon>
    </lineage>
</organism>
<keyword evidence="3" id="KW-1185">Reference proteome</keyword>
<name>A0ABY4P4P3_9PSEU</name>
<dbReference type="Proteomes" id="UP000830158">
    <property type="component" value="Chromosome"/>
</dbReference>
<proteinExistence type="predicted"/>
<protein>
    <recommendedName>
        <fullName evidence="4">HTH tetR-type domain-containing protein</fullName>
    </recommendedName>
</protein>
<dbReference type="EMBL" id="CP091196">
    <property type="protein sequence ID" value="UQS27163.1"/>
    <property type="molecule type" value="Genomic_DNA"/>
</dbReference>